<evidence type="ECO:0000313" key="2">
    <source>
        <dbReference type="EMBL" id="TDR57285.1"/>
    </source>
</evidence>
<dbReference type="RefSeq" id="WP_133633883.1">
    <property type="nucleotide sequence ID" value="NZ_SNZJ01000001.1"/>
</dbReference>
<dbReference type="PANTHER" id="PTHR12526">
    <property type="entry name" value="GLYCOSYLTRANSFERASE"/>
    <property type="match status" value="1"/>
</dbReference>
<dbReference type="PANTHER" id="PTHR12526:SF630">
    <property type="entry name" value="GLYCOSYLTRANSFERASE"/>
    <property type="match status" value="1"/>
</dbReference>
<reference evidence="2 3" key="1">
    <citation type="submission" date="2019-03" db="EMBL/GenBank/DDBJ databases">
        <title>Genomic Encyclopedia of Type Strains, Phase III (KMG-III): the genomes of soil and plant-associated and newly described type strains.</title>
        <authorList>
            <person name="Whitman W."/>
        </authorList>
    </citation>
    <scope>NUCLEOTIDE SEQUENCE [LARGE SCALE GENOMIC DNA]</scope>
    <source>
        <strain evidence="2 3">CECT 5797</strain>
    </source>
</reference>
<dbReference type="Gene3D" id="3.40.50.2000">
    <property type="entry name" value="Glycogen Phosphorylase B"/>
    <property type="match status" value="2"/>
</dbReference>
<feature type="domain" description="Glycosyl transferase family 1" evidence="1">
    <location>
        <begin position="200"/>
        <end position="365"/>
    </location>
</feature>
<dbReference type="CDD" id="cd03808">
    <property type="entry name" value="GT4_CapM-like"/>
    <property type="match status" value="1"/>
</dbReference>
<dbReference type="EMBL" id="SNZJ01000001">
    <property type="protein sequence ID" value="TDR57285.1"/>
    <property type="molecule type" value="Genomic_DNA"/>
</dbReference>
<dbReference type="OrthoDB" id="9815351at2"/>
<gene>
    <name evidence="2" type="ORF">DFP85_101100</name>
</gene>
<sequence length="392" mass="43594">MDSSKVNSQPVVVTAITSHVSAVLIRGQLKYIKDNNFLPVLVSSPGQSVRDLAAVEGIQLYEIPMEREPSFFKDIGSLFRLIMLFIRLRPAIVNAGTPKAGVLCMIASFVCRVPGRVYTIRGFRHESLSGVRCWLMKCCEKLSCTLSNKVICISSSVALQGLNEKILKEGSYQLNGIGSSNGLNLDRFDPTRTDLIPVNKLKENIGFKNDNFIIGFVGRIVDRKGVDELVDAFLRLNSQYPHTRLLLIGPYEDEQSVSDVTLDRIESHVNITSLGSVEDVENYYRIMDLFVLPAHWEGFGNVLIEAAAMGIPVIACNVNGTKDAVSDGFNGMLVPPKDVDALHDAMRSYIVDGDLRCEHGRNGRLWAKKFSNVVIWEDLLKLYRTLLTIKKA</sequence>
<proteinExistence type="predicted"/>
<comment type="caution">
    <text evidence="2">The sequence shown here is derived from an EMBL/GenBank/DDBJ whole genome shotgun (WGS) entry which is preliminary data.</text>
</comment>
<accession>A0A4R6ZWU0</accession>
<dbReference type="GO" id="GO:1901135">
    <property type="term" value="P:carbohydrate derivative metabolic process"/>
    <property type="evidence" value="ECO:0007669"/>
    <property type="project" value="UniProtKB-ARBA"/>
</dbReference>
<dbReference type="SUPFAM" id="SSF53756">
    <property type="entry name" value="UDP-Glycosyltransferase/glycogen phosphorylase"/>
    <property type="match status" value="1"/>
</dbReference>
<dbReference type="Pfam" id="PF00534">
    <property type="entry name" value="Glycos_transf_1"/>
    <property type="match status" value="1"/>
</dbReference>
<evidence type="ECO:0000313" key="3">
    <source>
        <dbReference type="Proteomes" id="UP000295212"/>
    </source>
</evidence>
<dbReference type="AlphaFoldDB" id="A0A4R6ZWU0"/>
<dbReference type="Proteomes" id="UP000295212">
    <property type="component" value="Unassembled WGS sequence"/>
</dbReference>
<dbReference type="GO" id="GO:0016757">
    <property type="term" value="F:glycosyltransferase activity"/>
    <property type="evidence" value="ECO:0007669"/>
    <property type="project" value="InterPro"/>
</dbReference>
<dbReference type="InterPro" id="IPR001296">
    <property type="entry name" value="Glyco_trans_1"/>
</dbReference>
<keyword evidence="2" id="KW-0808">Transferase</keyword>
<protein>
    <submittedName>
        <fullName evidence="2">Glycosyltransferase involved in cell wall biosynthesis</fullName>
    </submittedName>
</protein>
<evidence type="ECO:0000259" key="1">
    <source>
        <dbReference type="Pfam" id="PF00534"/>
    </source>
</evidence>
<organism evidence="2 3">
    <name type="scientific">Halomonas ventosae</name>
    <dbReference type="NCBI Taxonomy" id="229007"/>
    <lineage>
        <taxon>Bacteria</taxon>
        <taxon>Pseudomonadati</taxon>
        <taxon>Pseudomonadota</taxon>
        <taxon>Gammaproteobacteria</taxon>
        <taxon>Oceanospirillales</taxon>
        <taxon>Halomonadaceae</taxon>
        <taxon>Halomonas</taxon>
    </lineage>
</organism>
<name>A0A4R6ZWU0_9GAMM</name>